<dbReference type="Proteomes" id="UP001163046">
    <property type="component" value="Unassembled WGS sequence"/>
</dbReference>
<feature type="domain" description="AMP-dependent synthetase/ligase" evidence="1">
    <location>
        <begin position="42"/>
        <end position="183"/>
    </location>
</feature>
<dbReference type="EMBL" id="MU826355">
    <property type="protein sequence ID" value="KAJ7379773.1"/>
    <property type="molecule type" value="Genomic_DNA"/>
</dbReference>
<sequence length="193" mass="21437">MAFRSKYGDVPIPENLSWPQFVFQNFDIYGDNKAVVSYVPRLKQGDVLAIYLPNGIHYPVVYYGSLFLGITITTINPYYGVQELAYQLRDAGVTYLITDREHLGNAQRAALQVGIVGTFTIGKVKGFVSFDELVQDDGSRFPRNTNVCPKEDVAVLLYSSGTTGLPKGCMLTHYNLIALACIMGQDSFFNVNL</sequence>
<evidence type="ECO:0000259" key="1">
    <source>
        <dbReference type="Pfam" id="PF00501"/>
    </source>
</evidence>
<dbReference type="PANTHER" id="PTHR24096:SF422">
    <property type="entry name" value="BCDNA.GH02901"/>
    <property type="match status" value="1"/>
</dbReference>
<dbReference type="OrthoDB" id="5970958at2759"/>
<organism evidence="2 3">
    <name type="scientific">Desmophyllum pertusum</name>
    <dbReference type="NCBI Taxonomy" id="174260"/>
    <lineage>
        <taxon>Eukaryota</taxon>
        <taxon>Metazoa</taxon>
        <taxon>Cnidaria</taxon>
        <taxon>Anthozoa</taxon>
        <taxon>Hexacorallia</taxon>
        <taxon>Scleractinia</taxon>
        <taxon>Caryophylliina</taxon>
        <taxon>Caryophylliidae</taxon>
        <taxon>Desmophyllum</taxon>
    </lineage>
</organism>
<gene>
    <name evidence="2" type="ORF">OS493_012519</name>
</gene>
<name>A0A9W9ZDM3_9CNID</name>
<dbReference type="Pfam" id="PF00501">
    <property type="entry name" value="AMP-binding"/>
    <property type="match status" value="1"/>
</dbReference>
<reference evidence="2" key="1">
    <citation type="submission" date="2023-01" db="EMBL/GenBank/DDBJ databases">
        <title>Genome assembly of the deep-sea coral Lophelia pertusa.</title>
        <authorList>
            <person name="Herrera S."/>
            <person name="Cordes E."/>
        </authorList>
    </citation>
    <scope>NUCLEOTIDE SEQUENCE</scope>
    <source>
        <strain evidence="2">USNM1676648</strain>
        <tissue evidence="2">Polyp</tissue>
    </source>
</reference>
<comment type="caution">
    <text evidence="2">The sequence shown here is derived from an EMBL/GenBank/DDBJ whole genome shotgun (WGS) entry which is preliminary data.</text>
</comment>
<keyword evidence="3" id="KW-1185">Reference proteome</keyword>
<evidence type="ECO:0000313" key="3">
    <source>
        <dbReference type="Proteomes" id="UP001163046"/>
    </source>
</evidence>
<proteinExistence type="predicted"/>
<dbReference type="InterPro" id="IPR000873">
    <property type="entry name" value="AMP-dep_synth/lig_dom"/>
</dbReference>
<dbReference type="PANTHER" id="PTHR24096">
    <property type="entry name" value="LONG-CHAIN-FATTY-ACID--COA LIGASE"/>
    <property type="match status" value="1"/>
</dbReference>
<dbReference type="PROSITE" id="PS00455">
    <property type="entry name" value="AMP_BINDING"/>
    <property type="match status" value="1"/>
</dbReference>
<dbReference type="AlphaFoldDB" id="A0A9W9ZDM3"/>
<dbReference type="SUPFAM" id="SSF56801">
    <property type="entry name" value="Acetyl-CoA synthetase-like"/>
    <property type="match status" value="1"/>
</dbReference>
<accession>A0A9W9ZDM3</accession>
<dbReference type="Gene3D" id="3.40.50.980">
    <property type="match status" value="1"/>
</dbReference>
<dbReference type="InterPro" id="IPR020845">
    <property type="entry name" value="AMP-binding_CS"/>
</dbReference>
<protein>
    <recommendedName>
        <fullName evidence="1">AMP-dependent synthetase/ligase domain-containing protein</fullName>
    </recommendedName>
</protein>
<dbReference type="GO" id="GO:0016405">
    <property type="term" value="F:CoA-ligase activity"/>
    <property type="evidence" value="ECO:0007669"/>
    <property type="project" value="TreeGrafter"/>
</dbReference>
<evidence type="ECO:0000313" key="2">
    <source>
        <dbReference type="EMBL" id="KAJ7379773.1"/>
    </source>
</evidence>